<reference evidence="1" key="2">
    <citation type="submission" date="2019-11" db="EMBL/GenBank/DDBJ databases">
        <title>Improved Assembly of Tolypothrix boutellei genome.</title>
        <authorList>
            <person name="Sarangi A.N."/>
            <person name="Mukherjee M."/>
            <person name="Ghosh S."/>
            <person name="Singh D."/>
            <person name="Das A."/>
            <person name="Kant S."/>
            <person name="Prusty A."/>
            <person name="Tripathy S."/>
        </authorList>
    </citation>
    <scope>NUCLEOTIDE SEQUENCE</scope>
    <source>
        <strain evidence="1">VB521301</strain>
    </source>
</reference>
<sequence length="124" mass="14512">MSHFTTIKIQIKNGEFLHQVLQELGYQVECNTTVRGYQGDRTHAEYVIRQKNGYDLGFRRNEENYEIVADFWGAKINQQQFVNSITQKYAHKTLKATIQEQGFNLEEEEVLEDGTVRVVVGRWV</sequence>
<dbReference type="STRING" id="1479485.DA73_0233775"/>
<evidence type="ECO:0000313" key="2">
    <source>
        <dbReference type="EMBL" id="KIE09331.1"/>
    </source>
</evidence>
<dbReference type="RefSeq" id="WP_038077935.1">
    <property type="nucleotide sequence ID" value="NZ_JHEG04000001.1"/>
</dbReference>
<dbReference type="PANTHER" id="PTHR39638">
    <property type="entry name" value="YCF35"/>
    <property type="match status" value="1"/>
</dbReference>
<organism evidence="2">
    <name type="scientific">Tolypothrix bouteillei VB521301</name>
    <dbReference type="NCBI Taxonomy" id="1479485"/>
    <lineage>
        <taxon>Bacteria</taxon>
        <taxon>Bacillati</taxon>
        <taxon>Cyanobacteriota</taxon>
        <taxon>Cyanophyceae</taxon>
        <taxon>Nostocales</taxon>
        <taxon>Tolypothrichaceae</taxon>
        <taxon>Tolypothrix</taxon>
    </lineage>
</organism>
<keyword evidence="3" id="KW-1185">Reference proteome</keyword>
<dbReference type="Proteomes" id="UP000029738">
    <property type="component" value="Unassembled WGS sequence"/>
</dbReference>
<gene>
    <name evidence="2" type="ORF">DA73_0233775</name>
    <name evidence="1" type="ORF">DA73_0400005125</name>
</gene>
<protein>
    <submittedName>
        <fullName evidence="1">DUF1257 domain-containing protein</fullName>
    </submittedName>
</protein>
<evidence type="ECO:0000313" key="1">
    <source>
        <dbReference type="EMBL" id="KAF3884908.1"/>
    </source>
</evidence>
<dbReference type="PANTHER" id="PTHR39638:SF2">
    <property type="entry name" value="YCF35"/>
    <property type="match status" value="1"/>
</dbReference>
<comment type="caution">
    <text evidence="2">The sequence shown here is derived from an EMBL/GenBank/DDBJ whole genome shotgun (WGS) entry which is preliminary data.</text>
</comment>
<proteinExistence type="predicted"/>
<accession>A0A0C1N9J0</accession>
<evidence type="ECO:0000313" key="3">
    <source>
        <dbReference type="Proteomes" id="UP000029738"/>
    </source>
</evidence>
<dbReference type="OrthoDB" id="163953at2"/>
<name>A0A0C1N9J0_9CYAN</name>
<reference evidence="2" key="1">
    <citation type="journal article" date="2015" name="Genome Announc.">
        <title>Draft Genome Sequence of Tolypothrix boutellei Strain VB521301.</title>
        <authorList>
            <person name="Chandrababunaidu M.M."/>
            <person name="Singh D."/>
            <person name="Sen D."/>
            <person name="Bhan S."/>
            <person name="Das S."/>
            <person name="Gupta A."/>
            <person name="Adhikary S.P."/>
            <person name="Tripathy S."/>
        </authorList>
    </citation>
    <scope>NUCLEOTIDE SEQUENCE</scope>
    <source>
        <strain evidence="2">VB521301</strain>
    </source>
</reference>
<dbReference type="EMBL" id="JHEG02000058">
    <property type="protein sequence ID" value="KIE09331.1"/>
    <property type="molecule type" value="Genomic_DNA"/>
</dbReference>
<dbReference type="EMBL" id="JHEG04000001">
    <property type="protein sequence ID" value="KAF3884908.1"/>
    <property type="molecule type" value="Genomic_DNA"/>
</dbReference>
<dbReference type="Pfam" id="PF06868">
    <property type="entry name" value="DUF1257"/>
    <property type="match status" value="1"/>
</dbReference>
<dbReference type="InterPro" id="IPR009666">
    <property type="entry name" value="Uncharacterised_Ycf35"/>
</dbReference>
<dbReference type="AlphaFoldDB" id="A0A0C1N9J0"/>